<proteinExistence type="predicted"/>
<dbReference type="EMBL" id="CP060713">
    <property type="protein sequence ID" value="QNN52982.1"/>
    <property type="molecule type" value="Genomic_DNA"/>
</dbReference>
<gene>
    <name evidence="2" type="ORF">H9L09_00215</name>
</gene>
<dbReference type="AlphaFoldDB" id="A0A7G9RBK7"/>
<evidence type="ECO:0000313" key="3">
    <source>
        <dbReference type="Proteomes" id="UP000515947"/>
    </source>
</evidence>
<dbReference type="InterPro" id="IPR022183">
    <property type="entry name" value="DUF3710"/>
</dbReference>
<name>A0A7G9RBK7_9ACTN</name>
<protein>
    <submittedName>
        <fullName evidence="2">DUF3710 domain-containing protein</fullName>
    </submittedName>
</protein>
<feature type="region of interest" description="Disordered" evidence="1">
    <location>
        <begin position="1"/>
        <end position="49"/>
    </location>
</feature>
<sequence length="218" mass="23281">MKFRRKGSEETEATEQAGAESAEGVGDAAAAPRAQGPWDVSERDVPDEPNVVDLGSLVLRLQEGLELQLQVDERSEQVVAAVLAHEEGALELRAFAAPRHGDIWDDVRREIAAEVTRRGGTATEAEGPWGTELRVVLNVSTPDGRTGSQPSRVFGIAGPRWLLRATLFGKPALDPDDDGLIETALRDVVVRRGTAPHAPGEPLPLTVPGGLVQPPTEV</sequence>
<feature type="region of interest" description="Disordered" evidence="1">
    <location>
        <begin position="195"/>
        <end position="218"/>
    </location>
</feature>
<reference evidence="2 3" key="1">
    <citation type="submission" date="2020-08" db="EMBL/GenBank/DDBJ databases">
        <title>Genome sequence of Nocardioides mesophilus KACC 16243T.</title>
        <authorList>
            <person name="Hyun D.-W."/>
            <person name="Bae J.-W."/>
        </authorList>
    </citation>
    <scope>NUCLEOTIDE SEQUENCE [LARGE SCALE GENOMIC DNA]</scope>
    <source>
        <strain evidence="2 3">KACC 16243</strain>
    </source>
</reference>
<dbReference type="Pfam" id="PF12502">
    <property type="entry name" value="DUF3710"/>
    <property type="match status" value="1"/>
</dbReference>
<evidence type="ECO:0000313" key="2">
    <source>
        <dbReference type="EMBL" id="QNN52982.1"/>
    </source>
</evidence>
<dbReference type="Proteomes" id="UP000515947">
    <property type="component" value="Chromosome"/>
</dbReference>
<accession>A0A7G9RBK7</accession>
<evidence type="ECO:0000256" key="1">
    <source>
        <dbReference type="SAM" id="MobiDB-lite"/>
    </source>
</evidence>
<feature type="compositionally biased region" description="Low complexity" evidence="1">
    <location>
        <begin position="14"/>
        <end position="24"/>
    </location>
</feature>
<dbReference type="KEGG" id="nmes:H9L09_00215"/>
<dbReference type="RefSeq" id="WP_187578824.1">
    <property type="nucleotide sequence ID" value="NZ_CP060713.1"/>
</dbReference>
<organism evidence="2 3">
    <name type="scientific">Nocardioides mesophilus</name>
    <dbReference type="NCBI Taxonomy" id="433659"/>
    <lineage>
        <taxon>Bacteria</taxon>
        <taxon>Bacillati</taxon>
        <taxon>Actinomycetota</taxon>
        <taxon>Actinomycetes</taxon>
        <taxon>Propionibacteriales</taxon>
        <taxon>Nocardioidaceae</taxon>
        <taxon>Nocardioides</taxon>
    </lineage>
</organism>
<keyword evidence="3" id="KW-1185">Reference proteome</keyword>